<sequence length="157" mass="15172">MASGHASAFAGAGAGPAGGAAAAQAAGAVAAAAAQGAGPGGGAAAAQAAGAAAVAAAQGAGPAGGAAAAQAWTALVDYVNTQRASKRAAELLLREVKGAQATYKKASMRHMEWAAEILAGLEARRDQLGAQVQQLMQVQPLTQEDTQRLAVTRACPT</sequence>
<gene>
    <name evidence="1" type="ORF">CHLRE_10g465757v5</name>
</gene>
<dbReference type="RefSeq" id="XP_042920647.1">
    <property type="nucleotide sequence ID" value="XM_043067250.1"/>
</dbReference>
<proteinExistence type="predicted"/>
<dbReference type="Proteomes" id="UP000006906">
    <property type="component" value="Chromosome 10"/>
</dbReference>
<protein>
    <submittedName>
        <fullName evidence="1">Uncharacterized protein</fullName>
    </submittedName>
</protein>
<dbReference type="EMBL" id="CM008971">
    <property type="protein sequence ID" value="PNW78141.1"/>
    <property type="molecule type" value="Genomic_DNA"/>
</dbReference>
<accession>A0A2K3DC77</accession>
<evidence type="ECO:0000313" key="2">
    <source>
        <dbReference type="Proteomes" id="UP000006906"/>
    </source>
</evidence>
<reference evidence="1 2" key="1">
    <citation type="journal article" date="2007" name="Science">
        <title>The Chlamydomonas genome reveals the evolution of key animal and plant functions.</title>
        <authorList>
            <person name="Merchant S.S."/>
            <person name="Prochnik S.E."/>
            <person name="Vallon O."/>
            <person name="Harris E.H."/>
            <person name="Karpowicz S.J."/>
            <person name="Witman G.B."/>
            <person name="Terry A."/>
            <person name="Salamov A."/>
            <person name="Fritz-Laylin L.K."/>
            <person name="Marechal-Drouard L."/>
            <person name="Marshall W.F."/>
            <person name="Qu L.H."/>
            <person name="Nelson D.R."/>
            <person name="Sanderfoot A.A."/>
            <person name="Spalding M.H."/>
            <person name="Kapitonov V.V."/>
            <person name="Ren Q."/>
            <person name="Ferris P."/>
            <person name="Lindquist E."/>
            <person name="Shapiro H."/>
            <person name="Lucas S.M."/>
            <person name="Grimwood J."/>
            <person name="Schmutz J."/>
            <person name="Cardol P."/>
            <person name="Cerutti H."/>
            <person name="Chanfreau G."/>
            <person name="Chen C.L."/>
            <person name="Cognat V."/>
            <person name="Croft M.T."/>
            <person name="Dent R."/>
            <person name="Dutcher S."/>
            <person name="Fernandez E."/>
            <person name="Fukuzawa H."/>
            <person name="Gonzalez-Ballester D."/>
            <person name="Gonzalez-Halphen D."/>
            <person name="Hallmann A."/>
            <person name="Hanikenne M."/>
            <person name="Hippler M."/>
            <person name="Inwood W."/>
            <person name="Jabbari K."/>
            <person name="Kalanon M."/>
            <person name="Kuras R."/>
            <person name="Lefebvre P.A."/>
            <person name="Lemaire S.D."/>
            <person name="Lobanov A.V."/>
            <person name="Lohr M."/>
            <person name="Manuell A."/>
            <person name="Meier I."/>
            <person name="Mets L."/>
            <person name="Mittag M."/>
            <person name="Mittelmeier T."/>
            <person name="Moroney J.V."/>
            <person name="Moseley J."/>
            <person name="Napoli C."/>
            <person name="Nedelcu A.M."/>
            <person name="Niyogi K."/>
            <person name="Novoselov S.V."/>
            <person name="Paulsen I.T."/>
            <person name="Pazour G."/>
            <person name="Purton S."/>
            <person name="Ral J.P."/>
            <person name="Riano-Pachon D.M."/>
            <person name="Riekhof W."/>
            <person name="Rymarquis L."/>
            <person name="Schroda M."/>
            <person name="Stern D."/>
            <person name="Umen J."/>
            <person name="Willows R."/>
            <person name="Wilson N."/>
            <person name="Zimmer S.L."/>
            <person name="Allmer J."/>
            <person name="Balk J."/>
            <person name="Bisova K."/>
            <person name="Chen C.J."/>
            <person name="Elias M."/>
            <person name="Gendler K."/>
            <person name="Hauser C."/>
            <person name="Lamb M.R."/>
            <person name="Ledford H."/>
            <person name="Long J.C."/>
            <person name="Minagawa J."/>
            <person name="Page M.D."/>
            <person name="Pan J."/>
            <person name="Pootakham W."/>
            <person name="Roje S."/>
            <person name="Rose A."/>
            <person name="Stahlberg E."/>
            <person name="Terauchi A.M."/>
            <person name="Yang P."/>
            <person name="Ball S."/>
            <person name="Bowler C."/>
            <person name="Dieckmann C.L."/>
            <person name="Gladyshev V.N."/>
            <person name="Green P."/>
            <person name="Jorgensen R."/>
            <person name="Mayfield S."/>
            <person name="Mueller-Roeber B."/>
            <person name="Rajamani S."/>
            <person name="Sayre R.T."/>
            <person name="Brokstein P."/>
            <person name="Dubchak I."/>
            <person name="Goodstein D."/>
            <person name="Hornick L."/>
            <person name="Huang Y.W."/>
            <person name="Jhaveri J."/>
            <person name="Luo Y."/>
            <person name="Martinez D."/>
            <person name="Ngau W.C."/>
            <person name="Otillar B."/>
            <person name="Poliakov A."/>
            <person name="Porter A."/>
            <person name="Szajkowski L."/>
            <person name="Werner G."/>
            <person name="Zhou K."/>
            <person name="Grigoriev I.V."/>
            <person name="Rokhsar D.S."/>
            <person name="Grossman A.R."/>
        </authorList>
    </citation>
    <scope>NUCLEOTIDE SEQUENCE [LARGE SCALE GENOMIC DNA]</scope>
    <source>
        <strain evidence="2">CC-503</strain>
    </source>
</reference>
<dbReference type="GeneID" id="66055189"/>
<dbReference type="KEGG" id="cre:CHLRE_10g465757v5"/>
<name>A0A2K3DC77_CHLRE</name>
<dbReference type="Gramene" id="PNW78141">
    <property type="protein sequence ID" value="PNW78141"/>
    <property type="gene ID" value="CHLRE_10g465757v5"/>
</dbReference>
<organism evidence="1 2">
    <name type="scientific">Chlamydomonas reinhardtii</name>
    <name type="common">Chlamydomonas smithii</name>
    <dbReference type="NCBI Taxonomy" id="3055"/>
    <lineage>
        <taxon>Eukaryota</taxon>
        <taxon>Viridiplantae</taxon>
        <taxon>Chlorophyta</taxon>
        <taxon>core chlorophytes</taxon>
        <taxon>Chlorophyceae</taxon>
        <taxon>CS clade</taxon>
        <taxon>Chlamydomonadales</taxon>
        <taxon>Chlamydomonadaceae</taxon>
        <taxon>Chlamydomonas</taxon>
    </lineage>
</organism>
<evidence type="ECO:0000313" key="1">
    <source>
        <dbReference type="EMBL" id="PNW78141.1"/>
    </source>
</evidence>
<dbReference type="AlphaFoldDB" id="A0A2K3DC77"/>
<keyword evidence="2" id="KW-1185">Reference proteome</keyword>
<dbReference type="InParanoid" id="A0A2K3DC77"/>